<name>A0ACD3B5H4_9AGAR</name>
<protein>
    <submittedName>
        <fullName evidence="1">Uncharacterized protein</fullName>
    </submittedName>
</protein>
<accession>A0ACD3B5H4</accession>
<keyword evidence="2" id="KW-1185">Reference proteome</keyword>
<dbReference type="Proteomes" id="UP000308600">
    <property type="component" value="Unassembled WGS sequence"/>
</dbReference>
<proteinExistence type="predicted"/>
<evidence type="ECO:0000313" key="1">
    <source>
        <dbReference type="EMBL" id="TFK72927.1"/>
    </source>
</evidence>
<gene>
    <name evidence="1" type="ORF">BDN72DRAFT_269953</name>
</gene>
<reference evidence="1 2" key="1">
    <citation type="journal article" date="2019" name="Nat. Ecol. Evol.">
        <title>Megaphylogeny resolves global patterns of mushroom evolution.</title>
        <authorList>
            <person name="Varga T."/>
            <person name="Krizsan K."/>
            <person name="Foldi C."/>
            <person name="Dima B."/>
            <person name="Sanchez-Garcia M."/>
            <person name="Sanchez-Ramirez S."/>
            <person name="Szollosi G.J."/>
            <person name="Szarkandi J.G."/>
            <person name="Papp V."/>
            <person name="Albert L."/>
            <person name="Andreopoulos W."/>
            <person name="Angelini C."/>
            <person name="Antonin V."/>
            <person name="Barry K.W."/>
            <person name="Bougher N.L."/>
            <person name="Buchanan P."/>
            <person name="Buyck B."/>
            <person name="Bense V."/>
            <person name="Catcheside P."/>
            <person name="Chovatia M."/>
            <person name="Cooper J."/>
            <person name="Damon W."/>
            <person name="Desjardin D."/>
            <person name="Finy P."/>
            <person name="Geml J."/>
            <person name="Haridas S."/>
            <person name="Hughes K."/>
            <person name="Justo A."/>
            <person name="Karasinski D."/>
            <person name="Kautmanova I."/>
            <person name="Kiss B."/>
            <person name="Kocsube S."/>
            <person name="Kotiranta H."/>
            <person name="LaButti K.M."/>
            <person name="Lechner B.E."/>
            <person name="Liimatainen K."/>
            <person name="Lipzen A."/>
            <person name="Lukacs Z."/>
            <person name="Mihaltcheva S."/>
            <person name="Morgado L.N."/>
            <person name="Niskanen T."/>
            <person name="Noordeloos M.E."/>
            <person name="Ohm R.A."/>
            <person name="Ortiz-Santana B."/>
            <person name="Ovrebo C."/>
            <person name="Racz N."/>
            <person name="Riley R."/>
            <person name="Savchenko A."/>
            <person name="Shiryaev A."/>
            <person name="Soop K."/>
            <person name="Spirin V."/>
            <person name="Szebenyi C."/>
            <person name="Tomsovsky M."/>
            <person name="Tulloss R.E."/>
            <person name="Uehling J."/>
            <person name="Grigoriev I.V."/>
            <person name="Vagvolgyi C."/>
            <person name="Papp T."/>
            <person name="Martin F.M."/>
            <person name="Miettinen O."/>
            <person name="Hibbett D.S."/>
            <person name="Nagy L.G."/>
        </authorList>
    </citation>
    <scope>NUCLEOTIDE SEQUENCE [LARGE SCALE GENOMIC DNA]</scope>
    <source>
        <strain evidence="1 2">NL-1719</strain>
    </source>
</reference>
<evidence type="ECO:0000313" key="2">
    <source>
        <dbReference type="Proteomes" id="UP000308600"/>
    </source>
</evidence>
<organism evidence="1 2">
    <name type="scientific">Pluteus cervinus</name>
    <dbReference type="NCBI Taxonomy" id="181527"/>
    <lineage>
        <taxon>Eukaryota</taxon>
        <taxon>Fungi</taxon>
        <taxon>Dikarya</taxon>
        <taxon>Basidiomycota</taxon>
        <taxon>Agaricomycotina</taxon>
        <taxon>Agaricomycetes</taxon>
        <taxon>Agaricomycetidae</taxon>
        <taxon>Agaricales</taxon>
        <taxon>Pluteineae</taxon>
        <taxon>Pluteaceae</taxon>
        <taxon>Pluteus</taxon>
    </lineage>
</organism>
<dbReference type="EMBL" id="ML208280">
    <property type="protein sequence ID" value="TFK72927.1"/>
    <property type="molecule type" value="Genomic_DNA"/>
</dbReference>
<sequence length="148" mass="16344">MSTAHMLPSIWILGNSWILGRNGTAASATRTRRLASLCWHELNGDGAASDGVVIVHHSHSRFRQPSARLLIKCKETGSMAEDSELDGPRTVTLLNCMESRASARQMAPEGFKHPEPVQFVLVNVNIHASSFKIKHTKTVQLSYKGIWP</sequence>